<evidence type="ECO:0000313" key="1">
    <source>
        <dbReference type="EMBL" id="RAI79318.1"/>
    </source>
</evidence>
<organism evidence="1 2">
    <name type="scientific">Macrococcoides goetzii</name>
    <dbReference type="NCBI Taxonomy" id="1891097"/>
    <lineage>
        <taxon>Bacteria</taxon>
        <taxon>Bacillati</taxon>
        <taxon>Bacillota</taxon>
        <taxon>Bacilli</taxon>
        <taxon>Bacillales</taxon>
        <taxon>Staphylococcaceae</taxon>
        <taxon>Macrococcoides</taxon>
    </lineage>
</organism>
<protein>
    <submittedName>
        <fullName evidence="1">Uncharacterized protein</fullName>
    </submittedName>
</protein>
<name>A0A2G5NV52_9STAP</name>
<gene>
    <name evidence="1" type="ORF">BFS35_012220</name>
</gene>
<dbReference type="AlphaFoldDB" id="A0A2G5NV52"/>
<keyword evidence="2" id="KW-1185">Reference proteome</keyword>
<sequence>MELLNCDIAYSVYKSKNYNLFKFIKSNRDISKTHVEKLVTQIEADYEFPPIIVKPNGEILDGQHRFTALKQCGKPIEFIIRNEIKQDTLQKSNQFVSKWNLKDHINFFSLEGNEDYQELDKDIQYTNMTPATAARIIGTTGKVSTSTGIPKGIFKITSKDDAYNFYDDVYIRIKLEKVPDKIILSLKRLYDLGIDNKLLVNSTNVLLDELLLMSKHQKIIEHIAKLYNKNCDKEDKIIMEYSKNGSLLLK</sequence>
<dbReference type="SUPFAM" id="SSF110849">
    <property type="entry name" value="ParB/Sulfiredoxin"/>
    <property type="match status" value="1"/>
</dbReference>
<dbReference type="Gene3D" id="3.90.1530.10">
    <property type="entry name" value="Conserved hypothetical protein from pyrococcus furiosus pfu- 392566-001, ParB domain"/>
    <property type="match status" value="1"/>
</dbReference>
<evidence type="ECO:0000313" key="2">
    <source>
        <dbReference type="Proteomes" id="UP000229523"/>
    </source>
</evidence>
<reference evidence="1 2" key="1">
    <citation type="journal article" date="2018" name="Front. Microbiol.">
        <title>Description and Comparative Genomics of Macrococcus caseolyticus subsp. hominis subsp. nov., Macrococcus goetzii sp. nov., Macrococcus epidermidis sp. nov., and Macrococcus bohemicus sp. nov., Novel Macrococci From Human Clinical Material With Virulence Potential and Suspected Uptake of Foreign DNA by Natural Transformation.</title>
        <authorList>
            <person name="Maslanova I."/>
            <person name="Wertheimer Z."/>
            <person name="Sedlacek I."/>
            <person name="Svec P."/>
            <person name="Indrakova A."/>
            <person name="Kovarovic V."/>
            <person name="Schumann P."/>
            <person name="Sproer C."/>
            <person name="Kralova S."/>
            <person name="Sedo O."/>
            <person name="Kristofova L."/>
            <person name="Vrbovska V."/>
            <person name="Fuzik T."/>
            <person name="Petras P."/>
            <person name="Zdrahal Z."/>
            <person name="Ruzickova V."/>
            <person name="Doskar J."/>
            <person name="Pantucek R."/>
        </authorList>
    </citation>
    <scope>NUCLEOTIDE SEQUENCE [LARGE SCALE GENOMIC DNA]</scope>
    <source>
        <strain evidence="1 2">CCM 4927</strain>
    </source>
</reference>
<dbReference type="Proteomes" id="UP000229523">
    <property type="component" value="Unassembled WGS sequence"/>
</dbReference>
<dbReference type="RefSeq" id="WP_099576835.1">
    <property type="nucleotide sequence ID" value="NZ_MJBI02000009.1"/>
</dbReference>
<proteinExistence type="predicted"/>
<dbReference type="EMBL" id="MJBI02000009">
    <property type="protein sequence ID" value="RAI79318.1"/>
    <property type="molecule type" value="Genomic_DNA"/>
</dbReference>
<comment type="caution">
    <text evidence="1">The sequence shown here is derived from an EMBL/GenBank/DDBJ whole genome shotgun (WGS) entry which is preliminary data.</text>
</comment>
<accession>A0A2G5NV52</accession>
<dbReference type="InterPro" id="IPR036086">
    <property type="entry name" value="ParB/Sulfiredoxin_sf"/>
</dbReference>